<dbReference type="GO" id="GO:0005737">
    <property type="term" value="C:cytoplasm"/>
    <property type="evidence" value="ECO:0007669"/>
    <property type="project" value="UniProtKB-SubCell"/>
</dbReference>
<dbReference type="Gene3D" id="2.60.440.10">
    <property type="entry name" value="YacF-like domains"/>
    <property type="match status" value="1"/>
</dbReference>
<organism evidence="6 7">
    <name type="scientific">Tepidiphilus thermophilus</name>
    <dbReference type="NCBI Taxonomy" id="876478"/>
    <lineage>
        <taxon>Bacteria</taxon>
        <taxon>Pseudomonadati</taxon>
        <taxon>Pseudomonadota</taxon>
        <taxon>Hydrogenophilia</taxon>
        <taxon>Hydrogenophilales</taxon>
        <taxon>Hydrogenophilaceae</taxon>
        <taxon>Tepidiphilus</taxon>
    </lineage>
</organism>
<keyword evidence="1 5" id="KW-0963">Cytoplasm</keyword>
<evidence type="ECO:0000256" key="4">
    <source>
        <dbReference type="ARBA" id="ARBA00023306"/>
    </source>
</evidence>
<dbReference type="InterPro" id="IPR036268">
    <property type="entry name" value="ZapD_sf"/>
</dbReference>
<evidence type="ECO:0000256" key="2">
    <source>
        <dbReference type="ARBA" id="ARBA00022618"/>
    </source>
</evidence>
<dbReference type="NCBIfam" id="NF003656">
    <property type="entry name" value="PRK05287.1-4"/>
    <property type="match status" value="1"/>
</dbReference>
<comment type="subunit">
    <text evidence="5">Interacts with FtsZ.</text>
</comment>
<dbReference type="OrthoDB" id="5294622at2"/>
<dbReference type="Proteomes" id="UP000182108">
    <property type="component" value="Unassembled WGS sequence"/>
</dbReference>
<dbReference type="Pfam" id="PF07072">
    <property type="entry name" value="ZapD"/>
    <property type="match status" value="1"/>
</dbReference>
<sequence>MILFEFPLTERIRTLLRLEDVWRRWTHFLEGKHRDDHHAALITLFELADIAGRTDLKLDLMQELDRQRSALLSLPAEEVDTECVAALVERVERTRSALLNMVGRVDHYLRGNEWLMALRARAHIPGGLCAFDAPAYHFWLEQPPERRAQELERWVAPLQPIRNGIELVLSLLRGNAERHEAVAARGAYQRELKGACCLLARVQVDPALRVIPSMSANKYLINLRFGPPRSDLRPSTQPLELDVPFVLELCRL</sequence>
<comment type="subcellular location">
    <subcellularLocation>
        <location evidence="5">Cytoplasm</location>
    </subcellularLocation>
    <text evidence="5">Localizes to mid-cell in an FtsZ-dependent manner.</text>
</comment>
<evidence type="ECO:0000256" key="5">
    <source>
        <dbReference type="HAMAP-Rule" id="MF_01092"/>
    </source>
</evidence>
<evidence type="ECO:0000313" key="6">
    <source>
        <dbReference type="EMBL" id="CUB04919.1"/>
    </source>
</evidence>
<dbReference type="AlphaFoldDB" id="A0A0K6IP96"/>
<dbReference type="HAMAP" id="MF_01092">
    <property type="entry name" value="ZapD"/>
    <property type="match status" value="1"/>
</dbReference>
<keyword evidence="4 5" id="KW-0131">Cell cycle</keyword>
<keyword evidence="7" id="KW-1185">Reference proteome</keyword>
<evidence type="ECO:0000256" key="1">
    <source>
        <dbReference type="ARBA" id="ARBA00022490"/>
    </source>
</evidence>
<gene>
    <name evidence="5" type="primary">zapD</name>
    <name evidence="6" type="ORF">Ga0061068_101127</name>
</gene>
<dbReference type="Gene3D" id="1.10.3900.10">
    <property type="entry name" value="YacF-like"/>
    <property type="match status" value="1"/>
</dbReference>
<reference evidence="7" key="1">
    <citation type="submission" date="2015-08" db="EMBL/GenBank/DDBJ databases">
        <authorList>
            <person name="Babu N.S."/>
            <person name="Beckwith C.J."/>
            <person name="Beseler K.G."/>
            <person name="Brison A."/>
            <person name="Carone J.V."/>
            <person name="Caskin T.P."/>
            <person name="Diamond M."/>
            <person name="Durham M.E."/>
            <person name="Foxe J.M."/>
            <person name="Go M."/>
            <person name="Henderson B.A."/>
            <person name="Jones I.B."/>
            <person name="McGettigan J.A."/>
            <person name="Micheletti S.J."/>
            <person name="Nasrallah M.E."/>
            <person name="Ortiz D."/>
            <person name="Piller C.R."/>
            <person name="Privatt S.R."/>
            <person name="Schneider S.L."/>
            <person name="Sharp S."/>
            <person name="Smith T.C."/>
            <person name="Stanton J.D."/>
            <person name="Ullery H.E."/>
            <person name="Wilson R.J."/>
            <person name="Serrano M.G."/>
            <person name="Buck G."/>
            <person name="Lee V."/>
            <person name="Wang Y."/>
            <person name="Carvalho R."/>
            <person name="Voegtly L."/>
            <person name="Shi R."/>
            <person name="Duckworth R."/>
            <person name="Johnson A."/>
            <person name="Loviza R."/>
            <person name="Walstead R."/>
            <person name="Shah Z."/>
            <person name="Kiflezghi M."/>
            <person name="Wade K."/>
            <person name="Ball S.L."/>
            <person name="Bradley K.W."/>
            <person name="Asai D.J."/>
            <person name="Bowman C.A."/>
            <person name="Russell D.A."/>
            <person name="Pope W.H."/>
            <person name="Jacobs-Sera D."/>
            <person name="Hendrix R.W."/>
            <person name="Hatfull G.F."/>
        </authorList>
    </citation>
    <scope>NUCLEOTIDE SEQUENCE [LARGE SCALE GENOMIC DNA]</scope>
    <source>
        <strain evidence="7">JCM 19170</strain>
    </source>
</reference>
<keyword evidence="2 5" id="KW-0132">Cell division</keyword>
<dbReference type="EMBL" id="CYHH01000001">
    <property type="protein sequence ID" value="CUB04919.1"/>
    <property type="molecule type" value="Genomic_DNA"/>
</dbReference>
<evidence type="ECO:0000256" key="3">
    <source>
        <dbReference type="ARBA" id="ARBA00023210"/>
    </source>
</evidence>
<dbReference type="SUPFAM" id="SSF160950">
    <property type="entry name" value="YacF-like"/>
    <property type="match status" value="1"/>
</dbReference>
<protein>
    <recommendedName>
        <fullName evidence="5">Cell division protein ZapD</fullName>
    </recommendedName>
    <alternativeName>
        <fullName evidence="5">Z ring-associated protein D</fullName>
    </alternativeName>
</protein>
<dbReference type="GO" id="GO:0032153">
    <property type="term" value="C:cell division site"/>
    <property type="evidence" value="ECO:0007669"/>
    <property type="project" value="TreeGrafter"/>
</dbReference>
<dbReference type="GO" id="GO:0043093">
    <property type="term" value="P:FtsZ-dependent cytokinesis"/>
    <property type="evidence" value="ECO:0007669"/>
    <property type="project" value="UniProtKB-UniRule"/>
</dbReference>
<accession>A0A0K6IP96</accession>
<dbReference type="PANTHER" id="PTHR39455:SF1">
    <property type="entry name" value="CELL DIVISION PROTEIN ZAPD"/>
    <property type="match status" value="1"/>
</dbReference>
<keyword evidence="3 5" id="KW-0717">Septation</keyword>
<comment type="similarity">
    <text evidence="5">Belongs to the ZapD family.</text>
</comment>
<proteinExistence type="inferred from homology"/>
<dbReference type="InterPro" id="IPR027462">
    <property type="entry name" value="ZapD_C"/>
</dbReference>
<dbReference type="InterPro" id="IPR009777">
    <property type="entry name" value="ZapD"/>
</dbReference>
<name>A0A0K6IP96_9PROT</name>
<dbReference type="PANTHER" id="PTHR39455">
    <property type="entry name" value="CELL DIVISION PROTEIN ZAPD"/>
    <property type="match status" value="1"/>
</dbReference>
<evidence type="ECO:0000313" key="7">
    <source>
        <dbReference type="Proteomes" id="UP000182108"/>
    </source>
</evidence>
<dbReference type="RefSeq" id="WP_055422518.1">
    <property type="nucleotide sequence ID" value="NZ_CYHH01000001.1"/>
</dbReference>
<dbReference type="GO" id="GO:0000917">
    <property type="term" value="P:division septum assembly"/>
    <property type="evidence" value="ECO:0007669"/>
    <property type="project" value="UniProtKB-KW"/>
</dbReference>
<comment type="function">
    <text evidence="5">Cell division factor that enhances FtsZ-ring assembly. Directly interacts with FtsZ and promotes bundling of FtsZ protofilaments, with a reduction in FtsZ GTPase activity.</text>
</comment>